<keyword evidence="2" id="KW-0472">Membrane</keyword>
<feature type="compositionally biased region" description="Acidic residues" evidence="1">
    <location>
        <begin position="382"/>
        <end position="406"/>
    </location>
</feature>
<evidence type="ECO:0000256" key="2">
    <source>
        <dbReference type="SAM" id="Phobius"/>
    </source>
</evidence>
<feature type="transmembrane region" description="Helical" evidence="2">
    <location>
        <begin position="34"/>
        <end position="55"/>
    </location>
</feature>
<accession>A0A0U5H3E6</accession>
<reference evidence="4" key="1">
    <citation type="journal article" date="2016" name="Environ. Microbiol.">
        <title>The complete genome of a viable archaeum isolated from 123-million-year-old rock salt.</title>
        <authorList>
            <person name="Jaakkola S.T."/>
            <person name="Pfeiffer F."/>
            <person name="Ravantti J.J."/>
            <person name="Guo Q."/>
            <person name="Liu Y."/>
            <person name="Chen X."/>
            <person name="Ma H."/>
            <person name="Yang C."/>
            <person name="Oksanen H.M."/>
            <person name="Bamford D.H."/>
        </authorList>
    </citation>
    <scope>NUCLEOTIDE SEQUENCE</scope>
    <source>
        <strain evidence="4">JI20-1</strain>
    </source>
</reference>
<evidence type="ECO:0008006" key="5">
    <source>
        <dbReference type="Google" id="ProtNLM"/>
    </source>
</evidence>
<keyword evidence="2" id="KW-0812">Transmembrane</keyword>
<dbReference type="AlphaFoldDB" id="A0A0U5H3E6"/>
<dbReference type="KEGG" id="hhb:Hhub_3536"/>
<dbReference type="EMBL" id="LN831302">
    <property type="protein sequence ID" value="CQH61755.1"/>
    <property type="molecule type" value="Genomic_DNA"/>
</dbReference>
<proteinExistence type="predicted"/>
<name>A0A0U5H3E6_9EURY</name>
<evidence type="ECO:0000256" key="1">
    <source>
        <dbReference type="SAM" id="MobiDB-lite"/>
    </source>
</evidence>
<protein>
    <recommendedName>
        <fullName evidence="5">DUF5305 domain-containing protein</fullName>
    </recommendedName>
</protein>
<keyword evidence="2" id="KW-1133">Transmembrane helix</keyword>
<evidence type="ECO:0000313" key="4">
    <source>
        <dbReference type="Proteomes" id="UP000066737"/>
    </source>
</evidence>
<feature type="compositionally biased region" description="Basic and acidic residues" evidence="1">
    <location>
        <begin position="414"/>
        <end position="425"/>
    </location>
</feature>
<feature type="region of interest" description="Disordered" evidence="1">
    <location>
        <begin position="376"/>
        <end position="425"/>
    </location>
</feature>
<organism evidence="3 4">
    <name type="scientific">Halobacterium hubeiense</name>
    <dbReference type="NCBI Taxonomy" id="1407499"/>
    <lineage>
        <taxon>Archaea</taxon>
        <taxon>Methanobacteriati</taxon>
        <taxon>Methanobacteriota</taxon>
        <taxon>Stenosarchaea group</taxon>
        <taxon>Halobacteria</taxon>
        <taxon>Halobacteriales</taxon>
        <taxon>Halobacteriaceae</taxon>
        <taxon>Halobacterium</taxon>
    </lineage>
</organism>
<keyword evidence="4" id="KW-1185">Reference proteome</keyword>
<dbReference type="STRING" id="1407499.HHUB_3536"/>
<sequence length="425" mass="44671">MSGWFTDKSIQPGYTRGAMGEGTRWLRVRAVVSSWFPVLVAALAVLAVAGGWAAYTAHAAPGTTTQQSEQAHWTVSGEFQHAAEVTRENPIFDVGTTLSNRSTYFTGASPELDGRYVATYSGLDAPPASIDLDATLVVRAVGEDGNTVYWSDRTPLDETSASEVQSGDSASIAFSLNATRIAQRQSEIQSSLGQTPGTVESFVAVDATIEGTADGQPASLSLTHTLPVAVDGDTYTVGPAATGSQPMTTTETVTVTNDYGPLWSVGGPLLLVSGLGALAALGVGRHRDAFALSDAERDLLAFRDERAEFDEWVVRASLPESVHDRPRATAESLADLVDFAIDADTGVVEDTETGTFYAVADQLLVAYEPPALARDSDAGDAGFDDLTDFVEASEDVDDSDESDDSADASGDADGGGREETPRPQD</sequence>
<dbReference type="Proteomes" id="UP000066737">
    <property type="component" value="Chromosome I"/>
</dbReference>
<gene>
    <name evidence="3" type="ORF">HHUB_3536</name>
</gene>
<evidence type="ECO:0000313" key="3">
    <source>
        <dbReference type="EMBL" id="CQH61755.1"/>
    </source>
</evidence>
<dbReference type="Pfam" id="PF17231">
    <property type="entry name" value="DUF5305"/>
    <property type="match status" value="1"/>
</dbReference>
<dbReference type="InterPro" id="IPR035185">
    <property type="entry name" value="DUF5305"/>
</dbReference>